<keyword evidence="4 9" id="KW-0863">Zinc-finger</keyword>
<evidence type="ECO:0000259" key="10">
    <source>
        <dbReference type="PROSITE" id="PS50157"/>
    </source>
</evidence>
<feature type="domain" description="C2H2-type" evidence="10">
    <location>
        <begin position="144"/>
        <end position="172"/>
    </location>
</feature>
<dbReference type="SMART" id="SM00355">
    <property type="entry name" value="ZnF_C2H2"/>
    <property type="match status" value="4"/>
</dbReference>
<evidence type="ECO:0000256" key="7">
    <source>
        <dbReference type="ARBA" id="ARBA00023163"/>
    </source>
</evidence>
<dbReference type="EMBL" id="CADCXV010000783">
    <property type="protein sequence ID" value="CAB0035387.1"/>
    <property type="molecule type" value="Genomic_DNA"/>
</dbReference>
<dbReference type="Proteomes" id="UP000479190">
    <property type="component" value="Unassembled WGS sequence"/>
</dbReference>
<evidence type="ECO:0000256" key="2">
    <source>
        <dbReference type="ARBA" id="ARBA00022723"/>
    </source>
</evidence>
<accession>A0A6H5IFW5</accession>
<keyword evidence="3" id="KW-0677">Repeat</keyword>
<keyword evidence="12" id="KW-1185">Reference proteome</keyword>
<protein>
    <recommendedName>
        <fullName evidence="10">C2H2-type domain-containing protein</fullName>
    </recommendedName>
</protein>
<reference evidence="11 12" key="1">
    <citation type="submission" date="2020-02" db="EMBL/GenBank/DDBJ databases">
        <authorList>
            <person name="Ferguson B K."/>
        </authorList>
    </citation>
    <scope>NUCLEOTIDE SEQUENCE [LARGE SCALE GENOMIC DNA]</scope>
</reference>
<dbReference type="InterPro" id="IPR013087">
    <property type="entry name" value="Znf_C2H2_type"/>
</dbReference>
<evidence type="ECO:0000313" key="11">
    <source>
        <dbReference type="EMBL" id="CAB0035387.1"/>
    </source>
</evidence>
<evidence type="ECO:0000256" key="3">
    <source>
        <dbReference type="ARBA" id="ARBA00022737"/>
    </source>
</evidence>
<evidence type="ECO:0000256" key="4">
    <source>
        <dbReference type="ARBA" id="ARBA00022771"/>
    </source>
</evidence>
<organism evidence="11 12">
    <name type="scientific">Trichogramma brassicae</name>
    <dbReference type="NCBI Taxonomy" id="86971"/>
    <lineage>
        <taxon>Eukaryota</taxon>
        <taxon>Metazoa</taxon>
        <taxon>Ecdysozoa</taxon>
        <taxon>Arthropoda</taxon>
        <taxon>Hexapoda</taxon>
        <taxon>Insecta</taxon>
        <taxon>Pterygota</taxon>
        <taxon>Neoptera</taxon>
        <taxon>Endopterygota</taxon>
        <taxon>Hymenoptera</taxon>
        <taxon>Apocrita</taxon>
        <taxon>Proctotrupomorpha</taxon>
        <taxon>Chalcidoidea</taxon>
        <taxon>Trichogrammatidae</taxon>
        <taxon>Trichogramma</taxon>
    </lineage>
</organism>
<dbReference type="InterPro" id="IPR036236">
    <property type="entry name" value="Znf_C2H2_sf"/>
</dbReference>
<dbReference type="Pfam" id="PF00096">
    <property type="entry name" value="zf-C2H2"/>
    <property type="match status" value="3"/>
</dbReference>
<evidence type="ECO:0000313" key="12">
    <source>
        <dbReference type="Proteomes" id="UP000479190"/>
    </source>
</evidence>
<dbReference type="PROSITE" id="PS00028">
    <property type="entry name" value="ZINC_FINGER_C2H2_1"/>
    <property type="match status" value="3"/>
</dbReference>
<dbReference type="InterPro" id="IPR050636">
    <property type="entry name" value="C2H2-ZF_domain-containing"/>
</dbReference>
<keyword evidence="2" id="KW-0479">Metal-binding</keyword>
<dbReference type="PANTHER" id="PTHR47772:SF13">
    <property type="entry name" value="GASTRULA ZINC FINGER PROTEIN XLCGF49.1-LIKE-RELATED"/>
    <property type="match status" value="1"/>
</dbReference>
<dbReference type="OrthoDB" id="7685779at2759"/>
<dbReference type="AlphaFoldDB" id="A0A6H5IFW5"/>
<evidence type="ECO:0000256" key="1">
    <source>
        <dbReference type="ARBA" id="ARBA00004123"/>
    </source>
</evidence>
<keyword evidence="5" id="KW-0862">Zinc</keyword>
<dbReference type="PANTHER" id="PTHR47772">
    <property type="entry name" value="ZINC FINGER PROTEIN 200"/>
    <property type="match status" value="1"/>
</dbReference>
<dbReference type="GO" id="GO:0005634">
    <property type="term" value="C:nucleus"/>
    <property type="evidence" value="ECO:0007669"/>
    <property type="project" value="UniProtKB-SubCell"/>
</dbReference>
<name>A0A6H5IFW5_9HYME</name>
<dbReference type="GO" id="GO:0008270">
    <property type="term" value="F:zinc ion binding"/>
    <property type="evidence" value="ECO:0007669"/>
    <property type="project" value="UniProtKB-KW"/>
</dbReference>
<comment type="subcellular location">
    <subcellularLocation>
        <location evidence="1">Nucleus</location>
    </subcellularLocation>
</comment>
<gene>
    <name evidence="11" type="ORF">TBRA_LOCUS7284</name>
</gene>
<evidence type="ECO:0000256" key="6">
    <source>
        <dbReference type="ARBA" id="ARBA00023015"/>
    </source>
</evidence>
<feature type="domain" description="C2H2-type" evidence="10">
    <location>
        <begin position="173"/>
        <end position="201"/>
    </location>
</feature>
<keyword evidence="6" id="KW-0805">Transcription regulation</keyword>
<evidence type="ECO:0000256" key="9">
    <source>
        <dbReference type="PROSITE-ProRule" id="PRU00042"/>
    </source>
</evidence>
<sequence>MDTMDIAASSPDNLFEETDLSDLSGIEFGKPKRSYYTKLLFHAVRARHARITGASSACMQIMLERMKICTTQTHLYSSSKFIKHLEPIDCNIDLNNNSPSSTVTTRSVHESRRDFACDSCEKKFGYKTVLLKHQRTVHEGRRDYSCDKCENKFGLISNLIRHQMTVHDGHKDYACDKCEKKFGKTADLIRHQNAVHDSRKIFAYDHCEKKFGYKHHLVEHQKTVQEGHKDFECDNCDRKFGQKSN</sequence>
<proteinExistence type="predicted"/>
<dbReference type="PROSITE" id="PS50157">
    <property type="entry name" value="ZINC_FINGER_C2H2_2"/>
    <property type="match status" value="3"/>
</dbReference>
<keyword evidence="8" id="KW-0539">Nucleus</keyword>
<feature type="domain" description="C2H2-type" evidence="10">
    <location>
        <begin position="115"/>
        <end position="143"/>
    </location>
</feature>
<evidence type="ECO:0000256" key="5">
    <source>
        <dbReference type="ARBA" id="ARBA00022833"/>
    </source>
</evidence>
<evidence type="ECO:0000256" key="8">
    <source>
        <dbReference type="ARBA" id="ARBA00023242"/>
    </source>
</evidence>
<keyword evidence="7" id="KW-0804">Transcription</keyword>
<dbReference type="SUPFAM" id="SSF57667">
    <property type="entry name" value="beta-beta-alpha zinc fingers"/>
    <property type="match status" value="3"/>
</dbReference>
<dbReference type="Gene3D" id="3.30.160.60">
    <property type="entry name" value="Classic Zinc Finger"/>
    <property type="match status" value="4"/>
</dbReference>